<evidence type="ECO:0000259" key="12">
    <source>
        <dbReference type="Pfam" id="PF01467"/>
    </source>
</evidence>
<keyword evidence="8 11" id="KW-0067">ATP-binding</keyword>
<evidence type="ECO:0000256" key="1">
    <source>
        <dbReference type="ARBA" id="ARBA00002324"/>
    </source>
</evidence>
<evidence type="ECO:0000256" key="2">
    <source>
        <dbReference type="ARBA" id="ARBA00005019"/>
    </source>
</evidence>
<dbReference type="HAMAP" id="MF_00244">
    <property type="entry name" value="NaMN_adenylyltr"/>
    <property type="match status" value="1"/>
</dbReference>
<dbReference type="EC" id="2.7.7.18" evidence="11"/>
<evidence type="ECO:0000256" key="9">
    <source>
        <dbReference type="ARBA" id="ARBA00023027"/>
    </source>
</evidence>
<dbReference type="InterPro" id="IPR004821">
    <property type="entry name" value="Cyt_trans-like"/>
</dbReference>
<name>A0A840S745_9BURK</name>
<dbReference type="PANTHER" id="PTHR39321:SF3">
    <property type="entry name" value="PHOSPHOPANTETHEINE ADENYLYLTRANSFERASE"/>
    <property type="match status" value="1"/>
</dbReference>
<keyword evidence="14" id="KW-1185">Reference proteome</keyword>
<comment type="similarity">
    <text evidence="3 11">Belongs to the NadD family.</text>
</comment>
<dbReference type="GO" id="GO:0009435">
    <property type="term" value="P:NAD+ biosynthetic process"/>
    <property type="evidence" value="ECO:0007669"/>
    <property type="project" value="UniProtKB-UniRule"/>
</dbReference>
<evidence type="ECO:0000256" key="4">
    <source>
        <dbReference type="ARBA" id="ARBA00022642"/>
    </source>
</evidence>
<gene>
    <name evidence="11" type="primary">nadD</name>
    <name evidence="13" type="ORF">HNQ51_002751</name>
</gene>
<organism evidence="13 14">
    <name type="scientific">Inhella inkyongensis</name>
    <dbReference type="NCBI Taxonomy" id="392593"/>
    <lineage>
        <taxon>Bacteria</taxon>
        <taxon>Pseudomonadati</taxon>
        <taxon>Pseudomonadota</taxon>
        <taxon>Betaproteobacteria</taxon>
        <taxon>Burkholderiales</taxon>
        <taxon>Sphaerotilaceae</taxon>
        <taxon>Inhella</taxon>
    </lineage>
</organism>
<dbReference type="Proteomes" id="UP000554837">
    <property type="component" value="Unassembled WGS sequence"/>
</dbReference>
<dbReference type="UniPathway" id="UPA00253">
    <property type="reaction ID" value="UER00332"/>
</dbReference>
<dbReference type="PANTHER" id="PTHR39321">
    <property type="entry name" value="NICOTINATE-NUCLEOTIDE ADENYLYLTRANSFERASE-RELATED"/>
    <property type="match status" value="1"/>
</dbReference>
<evidence type="ECO:0000256" key="8">
    <source>
        <dbReference type="ARBA" id="ARBA00022840"/>
    </source>
</evidence>
<keyword evidence="7 11" id="KW-0547">Nucleotide-binding</keyword>
<comment type="catalytic activity">
    <reaction evidence="10 11">
        <text>nicotinate beta-D-ribonucleotide + ATP + H(+) = deamido-NAD(+) + diphosphate</text>
        <dbReference type="Rhea" id="RHEA:22860"/>
        <dbReference type="ChEBI" id="CHEBI:15378"/>
        <dbReference type="ChEBI" id="CHEBI:30616"/>
        <dbReference type="ChEBI" id="CHEBI:33019"/>
        <dbReference type="ChEBI" id="CHEBI:57502"/>
        <dbReference type="ChEBI" id="CHEBI:58437"/>
        <dbReference type="EC" id="2.7.7.18"/>
    </reaction>
</comment>
<dbReference type="InterPro" id="IPR005248">
    <property type="entry name" value="NadD/NMNAT"/>
</dbReference>
<comment type="caution">
    <text evidence="13">The sequence shown here is derived from an EMBL/GenBank/DDBJ whole genome shotgun (WGS) entry which is preliminary data.</text>
</comment>
<proteinExistence type="inferred from homology"/>
<accession>A0A840S745</accession>
<evidence type="ECO:0000256" key="5">
    <source>
        <dbReference type="ARBA" id="ARBA00022679"/>
    </source>
</evidence>
<reference evidence="13 14" key="1">
    <citation type="submission" date="2020-08" db="EMBL/GenBank/DDBJ databases">
        <title>Genomic Encyclopedia of Type Strains, Phase IV (KMG-IV): sequencing the most valuable type-strain genomes for metagenomic binning, comparative biology and taxonomic classification.</title>
        <authorList>
            <person name="Goeker M."/>
        </authorList>
    </citation>
    <scope>NUCLEOTIDE SEQUENCE [LARGE SCALE GENOMIC DNA]</scope>
    <source>
        <strain evidence="13 14">DSM 23958</strain>
    </source>
</reference>
<evidence type="ECO:0000313" key="13">
    <source>
        <dbReference type="EMBL" id="MBB5205432.1"/>
    </source>
</evidence>
<sequence>MALTNRQPPRIGLFGGSFNPPHRAHRALAALACQQLDLDRLIVMPAGRPWQKEGQQGYAIAPGADRLAMTRLQMQGLAPVEVSELELQDPEPSTSWGTLQRLQQCHPGAQWWLVMGQDQYGRLSTWKHVDALLGACSLAVAARAGQAVTADPALPPHRMQVLALPADAVSATKIRAALSRGEDITPMVGPEVAGYIAQHPLNGA</sequence>
<dbReference type="Pfam" id="PF01467">
    <property type="entry name" value="CTP_transf_like"/>
    <property type="match status" value="1"/>
</dbReference>
<keyword evidence="4 11" id="KW-0662">Pyridine nucleotide biosynthesis</keyword>
<dbReference type="EMBL" id="JACHHO010000004">
    <property type="protein sequence ID" value="MBB5205432.1"/>
    <property type="molecule type" value="Genomic_DNA"/>
</dbReference>
<evidence type="ECO:0000256" key="6">
    <source>
        <dbReference type="ARBA" id="ARBA00022695"/>
    </source>
</evidence>
<dbReference type="RefSeq" id="WP_138856636.1">
    <property type="nucleotide sequence ID" value="NZ_CP040709.1"/>
</dbReference>
<evidence type="ECO:0000313" key="14">
    <source>
        <dbReference type="Proteomes" id="UP000554837"/>
    </source>
</evidence>
<evidence type="ECO:0000256" key="3">
    <source>
        <dbReference type="ARBA" id="ARBA00009014"/>
    </source>
</evidence>
<protein>
    <recommendedName>
        <fullName evidence="11">Probable nicotinate-nucleotide adenylyltransferase</fullName>
        <ecNumber evidence="11">2.7.7.18</ecNumber>
    </recommendedName>
    <alternativeName>
        <fullName evidence="11">Deamido-NAD(+) diphosphorylase</fullName>
    </alternativeName>
    <alternativeName>
        <fullName evidence="11">Deamido-NAD(+) pyrophosphorylase</fullName>
    </alternativeName>
    <alternativeName>
        <fullName evidence="11">Nicotinate mononucleotide adenylyltransferase</fullName>
        <shortName evidence="11">NaMN adenylyltransferase</shortName>
    </alternativeName>
</protein>
<dbReference type="SUPFAM" id="SSF52374">
    <property type="entry name" value="Nucleotidylyl transferase"/>
    <property type="match status" value="1"/>
</dbReference>
<evidence type="ECO:0000256" key="11">
    <source>
        <dbReference type="HAMAP-Rule" id="MF_00244"/>
    </source>
</evidence>
<feature type="domain" description="Cytidyltransferase-like" evidence="12">
    <location>
        <begin position="13"/>
        <end position="176"/>
    </location>
</feature>
<evidence type="ECO:0000256" key="7">
    <source>
        <dbReference type="ARBA" id="ARBA00022741"/>
    </source>
</evidence>
<dbReference type="AlphaFoldDB" id="A0A840S745"/>
<evidence type="ECO:0000256" key="10">
    <source>
        <dbReference type="ARBA" id="ARBA00048721"/>
    </source>
</evidence>
<dbReference type="GO" id="GO:0004515">
    <property type="term" value="F:nicotinate-nucleotide adenylyltransferase activity"/>
    <property type="evidence" value="ECO:0007669"/>
    <property type="project" value="UniProtKB-UniRule"/>
</dbReference>
<comment type="function">
    <text evidence="1 11">Catalyzes the reversible adenylation of nicotinate mononucleotide (NaMN) to nicotinic acid adenine dinucleotide (NaAD).</text>
</comment>
<dbReference type="InterPro" id="IPR014729">
    <property type="entry name" value="Rossmann-like_a/b/a_fold"/>
</dbReference>
<dbReference type="CDD" id="cd02165">
    <property type="entry name" value="NMNAT"/>
    <property type="match status" value="1"/>
</dbReference>
<keyword evidence="6 11" id="KW-0548">Nucleotidyltransferase</keyword>
<keyword evidence="5 11" id="KW-0808">Transferase</keyword>
<comment type="pathway">
    <text evidence="2 11">Cofactor biosynthesis; NAD(+) biosynthesis; deamido-NAD(+) from nicotinate D-ribonucleotide: step 1/1.</text>
</comment>
<dbReference type="Gene3D" id="3.40.50.620">
    <property type="entry name" value="HUPs"/>
    <property type="match status" value="1"/>
</dbReference>
<keyword evidence="9 11" id="KW-0520">NAD</keyword>
<dbReference type="GO" id="GO:0005524">
    <property type="term" value="F:ATP binding"/>
    <property type="evidence" value="ECO:0007669"/>
    <property type="project" value="UniProtKB-KW"/>
</dbReference>
<dbReference type="OrthoDB" id="5295945at2"/>
<dbReference type="NCBIfam" id="TIGR00482">
    <property type="entry name" value="nicotinate (nicotinamide) nucleotide adenylyltransferase"/>
    <property type="match status" value="1"/>
</dbReference>